<evidence type="ECO:0000313" key="3">
    <source>
        <dbReference type="EMBL" id="KIP08712.1"/>
    </source>
</evidence>
<feature type="region of interest" description="Disordered" evidence="1">
    <location>
        <begin position="153"/>
        <end position="172"/>
    </location>
</feature>
<sequence>MAEEATRNLRSATTGFDALFSNDLEKAREIFGGGQSSFHALGAGVCAFLEAALGMEAGLMANATNLLSDAGEGAKKQHSAAKVGSSSTRFPAGTEWELVQSDSVILHALTLALSESYMGYLQCFYELNKAHSKFTKLYKTVYPVGLDNYATPATSKAASPSPSIRSDASSTHTTKQRSSFFGRWGASNLSAQPVANPVSSTPDGPIEELIMSGTAFGYGLFNLVFSLLPATVRGVVGFLGFKHDRKLALRALAVSANQTDVHAVFAGLVLMTYYGVVLLLTGYQADEAHILQQYRAMIDHVESRYPTGSLWILNRAKLLRMSYDAAGAIEVLQNGLKGPRPQSFGQADGLIIFELAWCLLSQRRYEEAADMFIKVTEINSWSHATYYFIAAGCHVSLKNHKKAQKLFDAVPDLLEKKKIGGKDLPTEVWIKKKLNFYKEKQKRWTGSEENFAECIRISPAEELGIFWNTHARIGRDICEAHAKELSAFSPPSATTSPLVSAEDTPKPPSTPYDLDTPDELAVRSLMLGSVHRSVSQFAAAREYLQDALQRQKTVKVSTWVAGVAAFELAVLDLKEADATLGGGSGTGTDRLLLNDHDKSAWLKVLSKASEQLDHALSLSPQSVDLSSRLDSRITMLRDEIATKREMVQSV</sequence>
<dbReference type="PANTHER" id="PTHR31859">
    <property type="entry name" value="TETRATRICOPEPTIDE REPEAT PROTEIN 39 FAMILY MEMBER"/>
    <property type="match status" value="1"/>
</dbReference>
<dbReference type="AlphaFoldDB" id="A0A0C3S9Y5"/>
<dbReference type="GO" id="GO:0005829">
    <property type="term" value="C:cytosol"/>
    <property type="evidence" value="ECO:0007669"/>
    <property type="project" value="TreeGrafter"/>
</dbReference>
<gene>
    <name evidence="3" type="ORF">PHLGIDRAFT_103866</name>
</gene>
<dbReference type="GO" id="GO:0005741">
    <property type="term" value="C:mitochondrial outer membrane"/>
    <property type="evidence" value="ECO:0007669"/>
    <property type="project" value="TreeGrafter"/>
</dbReference>
<feature type="transmembrane region" description="Helical" evidence="2">
    <location>
        <begin position="215"/>
        <end position="241"/>
    </location>
</feature>
<accession>A0A0C3S9Y5</accession>
<feature type="compositionally biased region" description="Low complexity" evidence="1">
    <location>
        <begin position="153"/>
        <end position="170"/>
    </location>
</feature>
<dbReference type="Proteomes" id="UP000053257">
    <property type="component" value="Unassembled WGS sequence"/>
</dbReference>
<feature type="region of interest" description="Disordered" evidence="1">
    <location>
        <begin position="488"/>
        <end position="513"/>
    </location>
</feature>
<feature type="transmembrane region" description="Helical" evidence="2">
    <location>
        <begin position="261"/>
        <end position="283"/>
    </location>
</feature>
<keyword evidence="2" id="KW-0472">Membrane</keyword>
<dbReference type="PANTHER" id="PTHR31859:SF1">
    <property type="entry name" value="TETRATRICOPEPTIDE REPEAT PROTEIN 39C"/>
    <property type="match status" value="1"/>
</dbReference>
<evidence type="ECO:0000256" key="1">
    <source>
        <dbReference type="SAM" id="MobiDB-lite"/>
    </source>
</evidence>
<keyword evidence="4" id="KW-1185">Reference proteome</keyword>
<protein>
    <recommendedName>
        <fullName evidence="5">Inclusion body clearance protein IML2</fullName>
    </recommendedName>
</protein>
<name>A0A0C3S9Y5_PHLG1</name>
<dbReference type="InterPro" id="IPR019412">
    <property type="entry name" value="IML2/TPR_39"/>
</dbReference>
<evidence type="ECO:0008006" key="5">
    <source>
        <dbReference type="Google" id="ProtNLM"/>
    </source>
</evidence>
<keyword evidence="2" id="KW-0812">Transmembrane</keyword>
<keyword evidence="2" id="KW-1133">Transmembrane helix</keyword>
<reference evidence="3 4" key="1">
    <citation type="journal article" date="2014" name="PLoS Genet.">
        <title>Analysis of the Phlebiopsis gigantea genome, transcriptome and secretome provides insight into its pioneer colonization strategies of wood.</title>
        <authorList>
            <person name="Hori C."/>
            <person name="Ishida T."/>
            <person name="Igarashi K."/>
            <person name="Samejima M."/>
            <person name="Suzuki H."/>
            <person name="Master E."/>
            <person name="Ferreira P."/>
            <person name="Ruiz-Duenas F.J."/>
            <person name="Held B."/>
            <person name="Canessa P."/>
            <person name="Larrondo L.F."/>
            <person name="Schmoll M."/>
            <person name="Druzhinina I.S."/>
            <person name="Kubicek C.P."/>
            <person name="Gaskell J.A."/>
            <person name="Kersten P."/>
            <person name="St John F."/>
            <person name="Glasner J."/>
            <person name="Sabat G."/>
            <person name="Splinter BonDurant S."/>
            <person name="Syed K."/>
            <person name="Yadav J."/>
            <person name="Mgbeahuruike A.C."/>
            <person name="Kovalchuk A."/>
            <person name="Asiegbu F.O."/>
            <person name="Lackner G."/>
            <person name="Hoffmeister D."/>
            <person name="Rencoret J."/>
            <person name="Gutierrez A."/>
            <person name="Sun H."/>
            <person name="Lindquist E."/>
            <person name="Barry K."/>
            <person name="Riley R."/>
            <person name="Grigoriev I.V."/>
            <person name="Henrissat B."/>
            <person name="Kues U."/>
            <person name="Berka R.M."/>
            <person name="Martinez A.T."/>
            <person name="Covert S.F."/>
            <person name="Blanchette R.A."/>
            <person name="Cullen D."/>
        </authorList>
    </citation>
    <scope>NUCLEOTIDE SEQUENCE [LARGE SCALE GENOMIC DNA]</scope>
    <source>
        <strain evidence="3 4">11061_1 CR5-6</strain>
    </source>
</reference>
<dbReference type="OrthoDB" id="2154985at2759"/>
<proteinExistence type="predicted"/>
<feature type="compositionally biased region" description="Low complexity" evidence="1">
    <location>
        <begin position="488"/>
        <end position="497"/>
    </location>
</feature>
<dbReference type="SUPFAM" id="SSF48452">
    <property type="entry name" value="TPR-like"/>
    <property type="match status" value="1"/>
</dbReference>
<dbReference type="Gene3D" id="1.25.40.10">
    <property type="entry name" value="Tetratricopeptide repeat domain"/>
    <property type="match status" value="1"/>
</dbReference>
<evidence type="ECO:0000256" key="2">
    <source>
        <dbReference type="SAM" id="Phobius"/>
    </source>
</evidence>
<organism evidence="3 4">
    <name type="scientific">Phlebiopsis gigantea (strain 11061_1 CR5-6)</name>
    <name type="common">White-rot fungus</name>
    <name type="synonym">Peniophora gigantea</name>
    <dbReference type="NCBI Taxonomy" id="745531"/>
    <lineage>
        <taxon>Eukaryota</taxon>
        <taxon>Fungi</taxon>
        <taxon>Dikarya</taxon>
        <taxon>Basidiomycota</taxon>
        <taxon>Agaricomycotina</taxon>
        <taxon>Agaricomycetes</taxon>
        <taxon>Polyporales</taxon>
        <taxon>Phanerochaetaceae</taxon>
        <taxon>Phlebiopsis</taxon>
    </lineage>
</organism>
<evidence type="ECO:0000313" key="4">
    <source>
        <dbReference type="Proteomes" id="UP000053257"/>
    </source>
</evidence>
<dbReference type="EMBL" id="KN840475">
    <property type="protein sequence ID" value="KIP08712.1"/>
    <property type="molecule type" value="Genomic_DNA"/>
</dbReference>
<dbReference type="Pfam" id="PF10300">
    <property type="entry name" value="Iml2-TPR_39"/>
    <property type="match status" value="1"/>
</dbReference>
<dbReference type="HOGENOM" id="CLU_023297_0_0_1"/>
<dbReference type="InterPro" id="IPR011990">
    <property type="entry name" value="TPR-like_helical_dom_sf"/>
</dbReference>
<dbReference type="GO" id="GO:0005634">
    <property type="term" value="C:nucleus"/>
    <property type="evidence" value="ECO:0007669"/>
    <property type="project" value="TreeGrafter"/>
</dbReference>